<name>A0AAW9H8D7_9GAMM</name>
<keyword evidence="1" id="KW-0812">Transmembrane</keyword>
<proteinExistence type="predicted"/>
<evidence type="ECO:0008006" key="4">
    <source>
        <dbReference type="Google" id="ProtNLM"/>
    </source>
</evidence>
<evidence type="ECO:0000256" key="1">
    <source>
        <dbReference type="SAM" id="Phobius"/>
    </source>
</evidence>
<feature type="transmembrane region" description="Helical" evidence="1">
    <location>
        <begin position="12"/>
        <end position="31"/>
    </location>
</feature>
<protein>
    <recommendedName>
        <fullName evidence="4">LemA family protein</fullName>
    </recommendedName>
</protein>
<dbReference type="EMBL" id="JAXHOZ010000025">
    <property type="protein sequence ID" value="MDY4377388.1"/>
    <property type="molecule type" value="Genomic_DNA"/>
</dbReference>
<organism evidence="2 3">
    <name type="scientific">Pectobacterium brasiliense</name>
    <dbReference type="NCBI Taxonomy" id="180957"/>
    <lineage>
        <taxon>Bacteria</taxon>
        <taxon>Pseudomonadati</taxon>
        <taxon>Pseudomonadota</taxon>
        <taxon>Gammaproteobacteria</taxon>
        <taxon>Enterobacterales</taxon>
        <taxon>Pectobacteriaceae</taxon>
        <taxon>Pectobacterium</taxon>
    </lineage>
</organism>
<dbReference type="Proteomes" id="UP001269968">
    <property type="component" value="Unassembled WGS sequence"/>
</dbReference>
<keyword evidence="1" id="KW-0472">Membrane</keyword>
<gene>
    <name evidence="2" type="ORF">SOV92_05965</name>
</gene>
<evidence type="ECO:0000313" key="3">
    <source>
        <dbReference type="Proteomes" id="UP001269968"/>
    </source>
</evidence>
<keyword evidence="1" id="KW-1133">Transmembrane helix</keyword>
<reference evidence="2" key="1">
    <citation type="submission" date="2023-11" db="EMBL/GenBank/DDBJ databases">
        <title>Comparative genomics revealed phylogeny of phytopathogenic Pectobacterium aroidearum based on whole-genome sequencing and function of putative horizontal acquire islands in P. aroidearum PccS1.</title>
        <authorList>
            <person name="Fan J."/>
            <person name="Yang L."/>
        </authorList>
    </citation>
    <scope>NUCLEOTIDE SEQUENCE</scope>
    <source>
        <strain evidence="2">NJAU140</strain>
    </source>
</reference>
<dbReference type="AlphaFoldDB" id="A0AAW9H8D7"/>
<comment type="caution">
    <text evidence="2">The sequence shown here is derived from an EMBL/GenBank/DDBJ whole genome shotgun (WGS) entry which is preliminary data.</text>
</comment>
<sequence length="161" mass="17580">MALSSLGVNMGYVSTLIIALISAGAGAYFAILKSKKERLWSDRYEALKEVVLALGTVESRFSSSHMEQLGVSVISRAESKKLSDEWPVAMYSLRENIAKLQLLFKDTDISAMHEAVVELNSAFTDAYHGNPIDMPENHETIAIRAKAAAKAAIAIGQKYCL</sequence>
<evidence type="ECO:0000313" key="2">
    <source>
        <dbReference type="EMBL" id="MDY4377388.1"/>
    </source>
</evidence>
<dbReference type="RefSeq" id="WP_320713904.1">
    <property type="nucleotide sequence ID" value="NZ_JAXHOZ010000025.1"/>
</dbReference>
<accession>A0AAW9H8D7</accession>